<keyword evidence="1" id="KW-0732">Signal</keyword>
<dbReference type="EMBL" id="VSDO01000003">
    <property type="protein sequence ID" value="TYA11831.1"/>
    <property type="molecule type" value="Genomic_DNA"/>
</dbReference>
<evidence type="ECO:0000256" key="2">
    <source>
        <dbReference type="SAM" id="MobiDB-lite"/>
    </source>
</evidence>
<feature type="region of interest" description="Disordered" evidence="2">
    <location>
        <begin position="447"/>
        <end position="565"/>
    </location>
</feature>
<accession>A0A5D0CPK8</accession>
<dbReference type="Pfam" id="PF07501">
    <property type="entry name" value="G5"/>
    <property type="match status" value="1"/>
</dbReference>
<comment type="caution">
    <text evidence="5">The sequence shown here is derived from an EMBL/GenBank/DDBJ whole genome shotgun (WGS) entry which is preliminary data.</text>
</comment>
<keyword evidence="3" id="KW-0472">Membrane</keyword>
<proteinExistence type="predicted"/>
<dbReference type="PANTHER" id="PTHR35788:SF1">
    <property type="entry name" value="EXPORTED PROTEIN"/>
    <property type="match status" value="1"/>
</dbReference>
<protein>
    <submittedName>
        <fullName evidence="5">Vancomycin resistance protein</fullName>
    </submittedName>
</protein>
<evidence type="ECO:0000313" key="5">
    <source>
        <dbReference type="EMBL" id="TYA11831.1"/>
    </source>
</evidence>
<dbReference type="PANTHER" id="PTHR35788">
    <property type="entry name" value="EXPORTED PROTEIN-RELATED"/>
    <property type="match status" value="1"/>
</dbReference>
<keyword evidence="3" id="KW-0812">Transmembrane</keyword>
<keyword evidence="6" id="KW-1185">Reference proteome</keyword>
<dbReference type="PROSITE" id="PS51109">
    <property type="entry name" value="G5"/>
    <property type="match status" value="1"/>
</dbReference>
<feature type="transmembrane region" description="Helical" evidence="3">
    <location>
        <begin position="7"/>
        <end position="30"/>
    </location>
</feature>
<feature type="compositionally biased region" description="Basic and acidic residues" evidence="2">
    <location>
        <begin position="533"/>
        <end position="545"/>
    </location>
</feature>
<gene>
    <name evidence="5" type="ORF">FRY98_13835</name>
</gene>
<keyword evidence="3" id="KW-1133">Transmembrane helix</keyword>
<evidence type="ECO:0000313" key="6">
    <source>
        <dbReference type="Proteomes" id="UP000325218"/>
    </source>
</evidence>
<feature type="compositionally biased region" description="Low complexity" evidence="2">
    <location>
        <begin position="463"/>
        <end position="479"/>
    </location>
</feature>
<dbReference type="InterPro" id="IPR007391">
    <property type="entry name" value="Vancomycin_resist_VanW"/>
</dbReference>
<dbReference type="Proteomes" id="UP000325218">
    <property type="component" value="Unassembled WGS sequence"/>
</dbReference>
<reference evidence="5 6" key="1">
    <citation type="submission" date="2019-08" db="EMBL/GenBank/DDBJ databases">
        <title>Genome sequencing of Paenibacillus faecis DSM 23593(T).</title>
        <authorList>
            <person name="Kook J.-K."/>
            <person name="Park S.-N."/>
            <person name="Lim Y.K."/>
        </authorList>
    </citation>
    <scope>NUCLEOTIDE SEQUENCE [LARGE SCALE GENOMIC DNA]</scope>
    <source>
        <strain evidence="5 6">DSM 23593</strain>
    </source>
</reference>
<dbReference type="RefSeq" id="WP_148452835.1">
    <property type="nucleotide sequence ID" value="NZ_VSDO01000003.1"/>
</dbReference>
<dbReference type="InterPro" id="IPR052913">
    <property type="entry name" value="Glycopeptide_resist_protein"/>
</dbReference>
<name>A0A5D0CPK8_9BACL</name>
<feature type="domain" description="G5" evidence="4">
    <location>
        <begin position="377"/>
        <end position="457"/>
    </location>
</feature>
<organism evidence="5 6">
    <name type="scientific">Paenibacillus faecis</name>
    <dbReference type="NCBI Taxonomy" id="862114"/>
    <lineage>
        <taxon>Bacteria</taxon>
        <taxon>Bacillati</taxon>
        <taxon>Bacillota</taxon>
        <taxon>Bacilli</taxon>
        <taxon>Bacillales</taxon>
        <taxon>Paenibacillaceae</taxon>
        <taxon>Paenibacillus</taxon>
    </lineage>
</organism>
<sequence length="565" mass="59173">MQKYMRVGAVTLVGLALAAAMLYGGLWLYVSRDLVPAGTTVGSLRLGGLSADEALRLLDARIADLESRRVEFADTDVALSWREAGITWSAPGFRAGLRSLTEGEVWRRTRARFHFKKEWDLEASFHASALKRTFSPDWEKRRFGSPVNAVRTLNPDDSISYSPGASVRRIDWPVLQRRLLDAAEEAEGGGQAGKPGGSAAGVVATVRLPLIEVPPAVTVESLKRQGIRRKIAEFSTELGASGAGRAHNVDAAARALDGLLLPPDGVFDYAAVVRAAEEQYGFREAPVIFGGRLVPGVGGGICQVSSTLYNAAVRAGLDIVERRNHSVPVRYVPLGQDATFAEGHINFRFRNTTRNHLLIAARAEQGRMTVKLFGDIPGNVLYDMESKTAKILPAANKYVVNSALPAGGRKVIVRGKPGFVVDTYRVKYVDGRIAERIRLSRDTYPAQPNVIAVPPGEGGGAGAAPDDTGGASGVGDAADGAGGASGVGDAADGAGGASDAGDAADGAGGAGCVGDTGDVPAERGAGDAPAGRDPQRGEDARERGQSPEARPPALLEDGVGAPRFP</sequence>
<evidence type="ECO:0000256" key="3">
    <source>
        <dbReference type="SAM" id="Phobius"/>
    </source>
</evidence>
<dbReference type="SMART" id="SM01208">
    <property type="entry name" value="G5"/>
    <property type="match status" value="1"/>
</dbReference>
<dbReference type="Pfam" id="PF04294">
    <property type="entry name" value="VanW"/>
    <property type="match status" value="1"/>
</dbReference>
<dbReference type="OrthoDB" id="9813301at2"/>
<dbReference type="InterPro" id="IPR011098">
    <property type="entry name" value="G5_dom"/>
</dbReference>
<dbReference type="AlphaFoldDB" id="A0A5D0CPK8"/>
<dbReference type="Gene3D" id="2.20.230.10">
    <property type="entry name" value="Resuscitation-promoting factor rpfb"/>
    <property type="match status" value="1"/>
</dbReference>
<evidence type="ECO:0000256" key="1">
    <source>
        <dbReference type="ARBA" id="ARBA00022729"/>
    </source>
</evidence>
<evidence type="ECO:0000259" key="4">
    <source>
        <dbReference type="PROSITE" id="PS51109"/>
    </source>
</evidence>